<dbReference type="Pfam" id="PF13750">
    <property type="entry name" value="Big_3_3"/>
    <property type="match status" value="4"/>
</dbReference>
<feature type="domain" description="Ig-like" evidence="1">
    <location>
        <begin position="344"/>
        <end position="469"/>
    </location>
</feature>
<feature type="domain" description="Ig-like" evidence="1">
    <location>
        <begin position="145"/>
        <end position="221"/>
    </location>
</feature>
<dbReference type="InterPro" id="IPR013783">
    <property type="entry name" value="Ig-like_fold"/>
</dbReference>
<evidence type="ECO:0000259" key="1">
    <source>
        <dbReference type="Pfam" id="PF13750"/>
    </source>
</evidence>
<dbReference type="NCBIfam" id="NF033510">
    <property type="entry name" value="Ca_tandemer"/>
    <property type="match status" value="5"/>
</dbReference>
<dbReference type="Proteomes" id="UP001227317">
    <property type="component" value="Unassembled WGS sequence"/>
</dbReference>
<organism evidence="2 3">
    <name type="scientific">Azospirillum isscasi</name>
    <dbReference type="NCBI Taxonomy" id="3053926"/>
    <lineage>
        <taxon>Bacteria</taxon>
        <taxon>Pseudomonadati</taxon>
        <taxon>Pseudomonadota</taxon>
        <taxon>Alphaproteobacteria</taxon>
        <taxon>Rhodospirillales</taxon>
        <taxon>Azospirillaceae</taxon>
        <taxon>Azospirillum</taxon>
    </lineage>
</organism>
<sequence>ESAVTIAGTTSGAEDGRVVSVTVGTVTQTATVSAGAWTTSLTSSQVKSLSEGSVTITASVSDQAGNPATAATKTITYDKTAPTVSIGTVSTDDRISDAEDESAVTIAGTTSGAEDGRVVSVTVGTVTQTATVSAGAWTTSLTSSQVKSLSEGSVTITASVSDQAGNPATAATRTVSYDRTAPSVSIGTVSGDDRINDAEDESAVTIAGTASAEDGRVVSVTVGTVTQTATVSAGAWTTSLTSSQVKSLSEGSVTITASVSDQAGNAATAATRTVSYDRTAPTLSIGTVSTDDRINDAEDESAVTIAGTTSGAEDGRVVSVTVGTVTQTATVSAGAWTTSLTSSQVKSLSEGSVTVTANVSDQAGNPATAATRTVSYDRTAPTLSIGTVSTDDRINDAEDESAVTIAGTASAEDGRVVSVTVGTVTQTATVSAGAWTTSLTSSQVKSLSEGSVTITASVSDQAGNPATAATRTVSYDR</sequence>
<feature type="non-terminal residue" evidence="2">
    <location>
        <position position="1"/>
    </location>
</feature>
<feature type="domain" description="Ig-like" evidence="1">
    <location>
        <begin position="244"/>
        <end position="299"/>
    </location>
</feature>
<name>A0ABU0WR67_9PROT</name>
<proteinExistence type="predicted"/>
<dbReference type="InterPro" id="IPR022038">
    <property type="entry name" value="Ig-like_bact"/>
</dbReference>
<dbReference type="Gene3D" id="2.60.40.10">
    <property type="entry name" value="Immunoglobulins"/>
    <property type="match status" value="5"/>
</dbReference>
<reference evidence="2 3" key="1">
    <citation type="submission" date="2023-06" db="EMBL/GenBank/DDBJ databases">
        <title>Azospirillum isscasensis sp.nov, a bacterium isolated from rhizosphere soil of rice.</title>
        <authorList>
            <person name="Wang H."/>
        </authorList>
    </citation>
    <scope>NUCLEOTIDE SEQUENCE [LARGE SCALE GENOMIC DNA]</scope>
    <source>
        <strain evidence="2 3">C340-1</strain>
    </source>
</reference>
<feature type="non-terminal residue" evidence="2">
    <location>
        <position position="477"/>
    </location>
</feature>
<dbReference type="RefSeq" id="WP_306712296.1">
    <property type="nucleotide sequence ID" value="NZ_JAUJFI010000349.1"/>
</dbReference>
<evidence type="ECO:0000313" key="2">
    <source>
        <dbReference type="EMBL" id="MDQ2106739.1"/>
    </source>
</evidence>
<protein>
    <submittedName>
        <fullName evidence="2">Ig-like domain-containing protein</fullName>
    </submittedName>
</protein>
<comment type="caution">
    <text evidence="2">The sequence shown here is derived from an EMBL/GenBank/DDBJ whole genome shotgun (WGS) entry which is preliminary data.</text>
</comment>
<keyword evidence="3" id="KW-1185">Reference proteome</keyword>
<accession>A0ABU0WR67</accession>
<gene>
    <name evidence="2" type="ORF">QSG27_28910</name>
</gene>
<dbReference type="EMBL" id="JAUJFI010000349">
    <property type="protein sequence ID" value="MDQ2106739.1"/>
    <property type="molecule type" value="Genomic_DNA"/>
</dbReference>
<evidence type="ECO:0000313" key="3">
    <source>
        <dbReference type="Proteomes" id="UP001227317"/>
    </source>
</evidence>
<feature type="domain" description="Ig-like" evidence="1">
    <location>
        <begin position="45"/>
        <end position="98"/>
    </location>
</feature>